<dbReference type="RefSeq" id="WP_129150851.1">
    <property type="nucleotide sequence ID" value="NZ_JBHSDO010000014.1"/>
</dbReference>
<gene>
    <name evidence="1" type="ORF">C7R54_13015</name>
</gene>
<evidence type="ECO:0000313" key="1">
    <source>
        <dbReference type="EMBL" id="RXN90419.1"/>
    </source>
</evidence>
<dbReference type="EMBL" id="PYAL01000003">
    <property type="protein sequence ID" value="RXN90419.1"/>
    <property type="molecule type" value="Genomic_DNA"/>
</dbReference>
<keyword evidence="2" id="KW-1185">Reference proteome</keyword>
<proteinExistence type="predicted"/>
<name>A0A4Q1HKF0_9BURK</name>
<sequence>MALDATGAGGLVETTSAAGAPAPRLARAQPSRLGRACLKLAGATGCRGLASGRLVFSVAEGKGRSRGEDRDISDRLRQDAREVLWDLSTEAFDCVLKALEMGASGARPADRATLLAALDIWCELNPLPAYRQEADHTGTRVKRHAMRARLQAPRAPWPAPRPDRLS</sequence>
<dbReference type="Proteomes" id="UP000290849">
    <property type="component" value="Unassembled WGS sequence"/>
</dbReference>
<comment type="caution">
    <text evidence="1">The sequence shown here is derived from an EMBL/GenBank/DDBJ whole genome shotgun (WGS) entry which is preliminary data.</text>
</comment>
<protein>
    <submittedName>
        <fullName evidence="1">Uncharacterized protein</fullName>
    </submittedName>
</protein>
<dbReference type="AlphaFoldDB" id="A0A4Q1HKF0"/>
<organism evidence="1 2">
    <name type="scientific">Achromobacter aloeverae</name>
    <dbReference type="NCBI Taxonomy" id="1750518"/>
    <lineage>
        <taxon>Bacteria</taxon>
        <taxon>Pseudomonadati</taxon>
        <taxon>Pseudomonadota</taxon>
        <taxon>Betaproteobacteria</taxon>
        <taxon>Burkholderiales</taxon>
        <taxon>Alcaligenaceae</taxon>
        <taxon>Achromobacter</taxon>
    </lineage>
</organism>
<dbReference type="OrthoDB" id="9972893at2"/>
<accession>A0A4Q1HKF0</accession>
<reference evidence="1 2" key="1">
    <citation type="journal article" date="2017" name="Int. J. Syst. Evol. Microbiol.">
        <title>Achromobacter aloeverae sp. nov., isolated from the root of Aloe vera (L.) Burm.f.</title>
        <authorList>
            <person name="Kuncharoen N."/>
            <person name="Muramatsu Y."/>
            <person name="Shibata C."/>
            <person name="Kamakura Y."/>
            <person name="Nakagawa Y."/>
            <person name="Tanasupawat S."/>
        </authorList>
    </citation>
    <scope>NUCLEOTIDE SEQUENCE [LARGE SCALE GENOMIC DNA]</scope>
    <source>
        <strain evidence="1 2">AVA-1</strain>
    </source>
</reference>
<evidence type="ECO:0000313" key="2">
    <source>
        <dbReference type="Proteomes" id="UP000290849"/>
    </source>
</evidence>